<feature type="region of interest" description="Disordered" evidence="1">
    <location>
        <begin position="24"/>
        <end position="50"/>
    </location>
</feature>
<name>A0A9Q8PI14_PASFU</name>
<feature type="signal peptide" evidence="2">
    <location>
        <begin position="1"/>
        <end position="17"/>
    </location>
</feature>
<dbReference type="OrthoDB" id="3660917at2759"/>
<dbReference type="Proteomes" id="UP000756132">
    <property type="component" value="Chromosome 10"/>
</dbReference>
<dbReference type="RefSeq" id="XP_047767168.1">
    <property type="nucleotide sequence ID" value="XM_047911628.1"/>
</dbReference>
<dbReference type="AlphaFoldDB" id="A0A9Q8PI14"/>
<feature type="compositionally biased region" description="Polar residues" evidence="1">
    <location>
        <begin position="33"/>
        <end position="47"/>
    </location>
</feature>
<gene>
    <name evidence="3" type="ORF">CLAFUR5_12480</name>
</gene>
<feature type="chain" id="PRO_5040281929" evidence="2">
    <location>
        <begin position="18"/>
        <end position="241"/>
    </location>
</feature>
<evidence type="ECO:0000313" key="4">
    <source>
        <dbReference type="Proteomes" id="UP000756132"/>
    </source>
</evidence>
<reference evidence="3" key="2">
    <citation type="journal article" date="2022" name="Microb. Genom.">
        <title>A chromosome-scale genome assembly of the tomato pathogen Cladosporium fulvum reveals a compartmentalized genome architecture and the presence of a dispensable chromosome.</title>
        <authorList>
            <person name="Zaccaron A.Z."/>
            <person name="Chen L.H."/>
            <person name="Samaras A."/>
            <person name="Stergiopoulos I."/>
        </authorList>
    </citation>
    <scope>NUCLEOTIDE SEQUENCE</scope>
    <source>
        <strain evidence="3">Race5_Kim</strain>
    </source>
</reference>
<protein>
    <submittedName>
        <fullName evidence="3">Uncharacterized protein</fullName>
    </submittedName>
</protein>
<feature type="compositionally biased region" description="Low complexity" evidence="1">
    <location>
        <begin position="147"/>
        <end position="167"/>
    </location>
</feature>
<proteinExistence type="predicted"/>
<organism evidence="3 4">
    <name type="scientific">Passalora fulva</name>
    <name type="common">Tomato leaf mold</name>
    <name type="synonym">Cladosporium fulvum</name>
    <dbReference type="NCBI Taxonomy" id="5499"/>
    <lineage>
        <taxon>Eukaryota</taxon>
        <taxon>Fungi</taxon>
        <taxon>Dikarya</taxon>
        <taxon>Ascomycota</taxon>
        <taxon>Pezizomycotina</taxon>
        <taxon>Dothideomycetes</taxon>
        <taxon>Dothideomycetidae</taxon>
        <taxon>Mycosphaerellales</taxon>
        <taxon>Mycosphaerellaceae</taxon>
        <taxon>Fulvia</taxon>
    </lineage>
</organism>
<dbReference type="EMBL" id="CP090172">
    <property type="protein sequence ID" value="UJO22802.1"/>
    <property type="molecule type" value="Genomic_DNA"/>
</dbReference>
<evidence type="ECO:0000256" key="1">
    <source>
        <dbReference type="SAM" id="MobiDB-lite"/>
    </source>
</evidence>
<keyword evidence="2" id="KW-0732">Signal</keyword>
<reference evidence="3" key="1">
    <citation type="submission" date="2021-12" db="EMBL/GenBank/DDBJ databases">
        <authorList>
            <person name="Zaccaron A."/>
            <person name="Stergiopoulos I."/>
        </authorList>
    </citation>
    <scope>NUCLEOTIDE SEQUENCE</scope>
    <source>
        <strain evidence="3">Race5_Kim</strain>
    </source>
</reference>
<dbReference type="GeneID" id="71992358"/>
<keyword evidence="4" id="KW-1185">Reference proteome</keyword>
<sequence>MRLLATLVGLCAAVAIATPQISLSRMDPDEPLSQPTDAPTRPLNQHDTSNEDPAVLFHQLKATTPDSGIMELGEDGVARSYDQDGKVLDALRLTNSQLTSLLSEATSSDPAVLTWYRSLFTGISGYDVPSSHLFNPHPSLLPARFQPKNNNNNNNKAPPTTTSSSNNHALSMHTPSPTFCYDYVCANNFDCDLRNCGKCVDIEMFGQPVGGGRCNRNAFVDQPYMPGESSETCWWDWFFGC</sequence>
<evidence type="ECO:0000256" key="2">
    <source>
        <dbReference type="SAM" id="SignalP"/>
    </source>
</evidence>
<feature type="region of interest" description="Disordered" evidence="1">
    <location>
        <begin position="139"/>
        <end position="167"/>
    </location>
</feature>
<evidence type="ECO:0000313" key="3">
    <source>
        <dbReference type="EMBL" id="UJO22802.1"/>
    </source>
</evidence>
<accession>A0A9Q8PI14</accession>
<dbReference type="KEGG" id="ffu:CLAFUR5_12480"/>